<evidence type="ECO:0000259" key="2">
    <source>
        <dbReference type="Pfam" id="PF01841"/>
    </source>
</evidence>
<dbReference type="Gene3D" id="3.10.620.30">
    <property type="match status" value="1"/>
</dbReference>
<dbReference type="EMBL" id="WWEO01000041">
    <property type="protein sequence ID" value="NCD69231.1"/>
    <property type="molecule type" value="Genomic_DNA"/>
</dbReference>
<dbReference type="SUPFAM" id="SSF54001">
    <property type="entry name" value="Cysteine proteinases"/>
    <property type="match status" value="1"/>
</dbReference>
<dbReference type="AlphaFoldDB" id="A0A965ZGG7"/>
<name>A0A965ZGG7_9SPHI</name>
<dbReference type="Pfam" id="PF01841">
    <property type="entry name" value="Transglut_core"/>
    <property type="match status" value="1"/>
</dbReference>
<feature type="chain" id="PRO_5036870257" evidence="1">
    <location>
        <begin position="26"/>
        <end position="646"/>
    </location>
</feature>
<dbReference type="InterPro" id="IPR024618">
    <property type="entry name" value="DUF3857"/>
</dbReference>
<dbReference type="Proteomes" id="UP000638732">
    <property type="component" value="Unassembled WGS sequence"/>
</dbReference>
<proteinExistence type="predicted"/>
<dbReference type="Pfam" id="PF12969">
    <property type="entry name" value="DUF3857"/>
    <property type="match status" value="1"/>
</dbReference>
<reference evidence="4" key="1">
    <citation type="submission" date="2020-01" db="EMBL/GenBank/DDBJ databases">
        <authorList>
            <person name="Seo Y.L."/>
        </authorList>
    </citation>
    <scope>NUCLEOTIDE SEQUENCE</scope>
    <source>
        <strain evidence="4">R11</strain>
    </source>
</reference>
<feature type="domain" description="DUF3857" evidence="3">
    <location>
        <begin position="64"/>
        <end position="225"/>
    </location>
</feature>
<gene>
    <name evidence="4" type="ORF">GSY63_07670</name>
</gene>
<feature type="signal peptide" evidence="1">
    <location>
        <begin position="1"/>
        <end position="25"/>
    </location>
</feature>
<dbReference type="InterPro" id="IPR002931">
    <property type="entry name" value="Transglutaminase-like"/>
</dbReference>
<evidence type="ECO:0000313" key="5">
    <source>
        <dbReference type="Proteomes" id="UP000638732"/>
    </source>
</evidence>
<accession>A0A965ZGG7</accession>
<dbReference type="RefSeq" id="WP_166585216.1">
    <property type="nucleotide sequence ID" value="NZ_WWEO01000041.1"/>
</dbReference>
<keyword evidence="1" id="KW-0732">Signal</keyword>
<dbReference type="Gene3D" id="2.60.40.3140">
    <property type="match status" value="1"/>
</dbReference>
<evidence type="ECO:0000256" key="1">
    <source>
        <dbReference type="SAM" id="SignalP"/>
    </source>
</evidence>
<dbReference type="Gene3D" id="2.60.120.1130">
    <property type="match status" value="1"/>
</dbReference>
<evidence type="ECO:0000313" key="4">
    <source>
        <dbReference type="EMBL" id="NCD69231.1"/>
    </source>
</evidence>
<feature type="domain" description="Transglutaminase-like" evidence="2">
    <location>
        <begin position="286"/>
        <end position="360"/>
    </location>
</feature>
<organism evidence="4 5">
    <name type="scientific">Mucilaginibacter agri</name>
    <dbReference type="NCBI Taxonomy" id="2695265"/>
    <lineage>
        <taxon>Bacteria</taxon>
        <taxon>Pseudomonadati</taxon>
        <taxon>Bacteroidota</taxon>
        <taxon>Sphingobacteriia</taxon>
        <taxon>Sphingobacteriales</taxon>
        <taxon>Sphingobacteriaceae</taxon>
        <taxon>Mucilaginibacter</taxon>
    </lineage>
</organism>
<reference evidence="4" key="2">
    <citation type="submission" date="2020-10" db="EMBL/GenBank/DDBJ databases">
        <title>Mucilaginibacter sp. nov., isolated from soil.</title>
        <authorList>
            <person name="Jeon C.O."/>
        </authorList>
    </citation>
    <scope>NUCLEOTIDE SEQUENCE</scope>
    <source>
        <strain evidence="4">R11</strain>
    </source>
</reference>
<dbReference type="InterPro" id="IPR038765">
    <property type="entry name" value="Papain-like_cys_pep_sf"/>
</dbReference>
<protein>
    <submittedName>
        <fullName evidence="4">DUF3857 domain-containing protein</fullName>
    </submittedName>
</protein>
<keyword evidence="5" id="KW-1185">Reference proteome</keyword>
<evidence type="ECO:0000259" key="3">
    <source>
        <dbReference type="Pfam" id="PF12969"/>
    </source>
</evidence>
<comment type="caution">
    <text evidence="4">The sequence shown here is derived from an EMBL/GenBank/DDBJ whole genome shotgun (WGS) entry which is preliminary data.</text>
</comment>
<sequence>MFIKTPYRTVLFSTVLLFLCGTLFAQPKDIDKNLYKASTIPDSLKENANAVLRYSSDEIVVKSSGKATYSRYHLITVLNDKADDEALLVLPYERKYNSVESIEMNIYDANGKLIKKYRKGDMYDRSAVSDMTIVTDDRYLAIKHNIASYPATIEVNYEYDMSSFINLPSWDIQDSETAVQTAYCKVSVNPALGFRYSAKNVNLPVDKKAEGELETYSWQAKNIKAEKPEDDVPGWRTHKAISFATNQFNFFGRQGDISTWLNFGKWIQGLNNDVCTLPEARAEEIRKMTADLKTDKEKAKFLYKYMQQNTRYVSIQLGIGGLKPFPASFVDQKKYGDCKALSNYMYALLKAVNIPSYYAIINAGVNKESADEKFPYDPFNHVILCIPFKSDTTWLECTSTTQPFGQLGTFTENRKALLITEDGGKLVNTPRSTMQNNIFNSDVHLTLNADGGAKANIKILSTGEYRDTYVNMASAKTDQQKEFLIKQLHMKQPSTLDFKISDNKEDVKEVDIELGFDRFCDVSAGDKQFYRPRAFDLWSYTIPIVDKRRADFYFEHPMQKICTTTIDLPAGFEIESLPTNVSLKFTYGSYDVNYKYIADKNQVLSTTTFALTNQQIPAAKYNELQQYLDNIAKAQNKKLVIRHKAS</sequence>